<dbReference type="PANTHER" id="PTHR24414:SF23">
    <property type="entry name" value="F-BOX_KELCH-REPEAT PROTEIN SKIP6"/>
    <property type="match status" value="1"/>
</dbReference>
<evidence type="ECO:0000313" key="4">
    <source>
        <dbReference type="Proteomes" id="UP000030645"/>
    </source>
</evidence>
<accession>W9SP93</accession>
<proteinExistence type="predicted"/>
<dbReference type="EMBL" id="KE345890">
    <property type="protein sequence ID" value="EXC19725.1"/>
    <property type="molecule type" value="Genomic_DNA"/>
</dbReference>
<dbReference type="InterPro" id="IPR015915">
    <property type="entry name" value="Kelch-typ_b-propeller"/>
</dbReference>
<evidence type="ECO:0000259" key="2">
    <source>
        <dbReference type="Pfam" id="PF25210"/>
    </source>
</evidence>
<evidence type="ECO:0000313" key="3">
    <source>
        <dbReference type="EMBL" id="EXC19725.1"/>
    </source>
</evidence>
<dbReference type="InterPro" id="IPR001810">
    <property type="entry name" value="F-box_dom"/>
</dbReference>
<dbReference type="PANTHER" id="PTHR24414">
    <property type="entry name" value="F-BOX/KELCH-REPEAT PROTEIN SKIP4"/>
    <property type="match status" value="1"/>
</dbReference>
<feature type="domain" description="FKB95-like N-terminal Kelch" evidence="2">
    <location>
        <begin position="80"/>
        <end position="357"/>
    </location>
</feature>
<dbReference type="eggNOG" id="KOG1072">
    <property type="taxonomic scope" value="Eukaryota"/>
</dbReference>
<evidence type="ECO:0000259" key="1">
    <source>
        <dbReference type="Pfam" id="PF00646"/>
    </source>
</evidence>
<protein>
    <submittedName>
        <fullName evidence="3">F-box/kelch-repeat protein SKIP6</fullName>
    </submittedName>
</protein>
<reference evidence="4" key="1">
    <citation type="submission" date="2013-01" db="EMBL/GenBank/DDBJ databases">
        <title>Draft Genome Sequence of a Mulberry Tree, Morus notabilis C.K. Schneid.</title>
        <authorList>
            <person name="He N."/>
            <person name="Zhao S."/>
        </authorList>
    </citation>
    <scope>NUCLEOTIDE SEQUENCE</scope>
</reference>
<sequence length="748" mass="84655">MSPTTAAPPEILIPSLPNDVALQCLARVPRQYHPVLAAVSKPIRSLLSSPEFFAVRSSLNSTELLLYLRIQRSCDDPDGWFTVYGRPNQNDNIKSSIILAPVPGVPDEQLYLSNYGSVGPKIYVLGGLTGCGFSTEVWAFDCRFHTWERGPSLPTARMRVAKTVAFDGKIYVVGWSAAVEESWIDVFDTVSERWEALASPKLGDRSKEVVGCAIRGGKVCVWSEFEELKFDPATKTWEVFRSGVGSGLCWTTQICEVNGVLYCAENHKGMIKGFDERIGVWKVVEIVNNCGLLPDHSWIPWMVNAGGRLVMMGWRELQDQTVNSELDDEMGIWCAEIEVKKDGDWNFQGEVLWSEMVASMSRRLMDKFHDWRCSPEALAKNLSQKVMFPPWKIKVSKNCLTKSPRRYHPVLAAVSKPIKSLLSSAHFFAVWSILNCTKLLPYLRFRNQHIVPTGLFTVYGRPNDNEKSKIIIALVPGVPNDCLYRSLYAAVGPKIYIGGQTFGHSLTDVWILDCRFHTWDCGPSVPTVERGVLTTTVLDGKIYLIGMWTEEDSWVDVFDTVAGRWEAIPSPKLRAYGKEVVGCDIRGAKVCVWMAEEELRFDPPTKTWEVFESDIGLRLDWRTQTCEVNGVLYWSHDYQCVIKWFDEGIGVWKELKFRNHGGCPNDLLSPRMVNLGGRLVVMGWRELPGQIVTSIYEKKMEFCFEEIEVNKDEDGDLQGEVWSEMVASMRKRLTANDIWFFACIPVSL</sequence>
<dbReference type="Pfam" id="PF25210">
    <property type="entry name" value="Kelch_FKB95"/>
    <property type="match status" value="2"/>
</dbReference>
<dbReference type="Proteomes" id="UP000030645">
    <property type="component" value="Unassembled WGS sequence"/>
</dbReference>
<dbReference type="InterPro" id="IPR006652">
    <property type="entry name" value="Kelch_1"/>
</dbReference>
<feature type="domain" description="F-box" evidence="1">
    <location>
        <begin position="13"/>
        <end position="53"/>
    </location>
</feature>
<dbReference type="CDD" id="cd22152">
    <property type="entry name" value="F-box_AtAFR-like"/>
    <property type="match status" value="1"/>
</dbReference>
<feature type="domain" description="FKB95-like N-terminal Kelch" evidence="2">
    <location>
        <begin position="456"/>
        <end position="724"/>
    </location>
</feature>
<dbReference type="SMART" id="SM00612">
    <property type="entry name" value="Kelch"/>
    <property type="match status" value="2"/>
</dbReference>
<keyword evidence="4" id="KW-1185">Reference proteome</keyword>
<dbReference type="AlphaFoldDB" id="W9SP93"/>
<dbReference type="SUPFAM" id="SSF117281">
    <property type="entry name" value="Kelch motif"/>
    <property type="match status" value="2"/>
</dbReference>
<gene>
    <name evidence="3" type="ORF">L484_008351</name>
</gene>
<name>W9SP93_9ROSA</name>
<dbReference type="Gene3D" id="2.120.10.80">
    <property type="entry name" value="Kelch-type beta propeller"/>
    <property type="match status" value="2"/>
</dbReference>
<dbReference type="InterPro" id="IPR057499">
    <property type="entry name" value="Kelch_FKB95"/>
</dbReference>
<dbReference type="InterPro" id="IPR050354">
    <property type="entry name" value="F-box/kelch-repeat_ARATH"/>
</dbReference>
<dbReference type="Pfam" id="PF00646">
    <property type="entry name" value="F-box"/>
    <property type="match status" value="1"/>
</dbReference>
<organism evidence="3 4">
    <name type="scientific">Morus notabilis</name>
    <dbReference type="NCBI Taxonomy" id="981085"/>
    <lineage>
        <taxon>Eukaryota</taxon>
        <taxon>Viridiplantae</taxon>
        <taxon>Streptophyta</taxon>
        <taxon>Embryophyta</taxon>
        <taxon>Tracheophyta</taxon>
        <taxon>Spermatophyta</taxon>
        <taxon>Magnoliopsida</taxon>
        <taxon>eudicotyledons</taxon>
        <taxon>Gunneridae</taxon>
        <taxon>Pentapetalae</taxon>
        <taxon>rosids</taxon>
        <taxon>fabids</taxon>
        <taxon>Rosales</taxon>
        <taxon>Moraceae</taxon>
        <taxon>Moreae</taxon>
        <taxon>Morus</taxon>
    </lineage>
</organism>